<evidence type="ECO:0008006" key="6">
    <source>
        <dbReference type="Google" id="ProtNLM"/>
    </source>
</evidence>
<dbReference type="EMBL" id="LKTM01000257">
    <property type="protein sequence ID" value="KQH77997.1"/>
    <property type="molecule type" value="Genomic_DNA"/>
</dbReference>
<dbReference type="AlphaFoldDB" id="A0A0Q2QE45"/>
<dbReference type="Pfam" id="PF12484">
    <property type="entry name" value="PPE-SVP"/>
    <property type="match status" value="1"/>
</dbReference>
<evidence type="ECO:0000256" key="1">
    <source>
        <dbReference type="ARBA" id="ARBA00010652"/>
    </source>
</evidence>
<dbReference type="Gene3D" id="1.20.1260.20">
    <property type="entry name" value="PPE superfamily"/>
    <property type="match status" value="1"/>
</dbReference>
<accession>A0A0Q2QE45</accession>
<proteinExistence type="inferred from homology"/>
<protein>
    <recommendedName>
        <fullName evidence="6">PPE family protein</fullName>
    </recommendedName>
</protein>
<dbReference type="InterPro" id="IPR000030">
    <property type="entry name" value="PPE_dom"/>
</dbReference>
<sequence length="474" mass="47036">MSFAVRPPEITSGLMYAGPGAGPMIAAATAWDTLAAELQATASAYGLIVDGLANESWTGPSAAAMAAAAAPYVTWMSATAAQAKAAADQAKAAVSAYEAAFAAVVPPTQIAINRAQLALLVATNIFGQNTGAIAALEAQYAEMWAQDSAAMFDYASSSAVAARLTPYTDPPQVTNAAGLSSQQAAVGQSSALAAGTAAATAAATAAPTAAPIFPFDIVLQVFEALGSGGTAYIQAMGQLLNALTGTPLAASTWENSFGILADIGRFSTVANDSMSGPNLGMTEFKLFWKPPLEDIPKSALGAGLGMAPTSAGLSSATSAGATSASVGGANVVGKLSVPPSWASATPAIRMVSTALPATSMAAAPAAALPADLVNQAALGSLTGGAAGTVGAQVYSGSGARARANGGEGPVEPVKLDKVIAKLQQEPDAVQHWNVDKAGLDGLLEKLSKKPGIHAVHVSNSDKPKIMLPESGQGG</sequence>
<dbReference type="FunFam" id="1.20.1260.20:FF:000001">
    <property type="entry name" value="PPE family protein PPE41"/>
    <property type="match status" value="1"/>
</dbReference>
<comment type="caution">
    <text evidence="4">The sequence shown here is derived from an EMBL/GenBank/DDBJ whole genome shotgun (WGS) entry which is preliminary data.</text>
</comment>
<dbReference type="InterPro" id="IPR022171">
    <property type="entry name" value="PPE_C"/>
</dbReference>
<dbReference type="OrthoDB" id="4751845at2"/>
<evidence type="ECO:0000259" key="2">
    <source>
        <dbReference type="Pfam" id="PF00823"/>
    </source>
</evidence>
<dbReference type="InterPro" id="IPR038332">
    <property type="entry name" value="PPE_sf"/>
</dbReference>
<evidence type="ECO:0000313" key="5">
    <source>
        <dbReference type="Proteomes" id="UP000051677"/>
    </source>
</evidence>
<dbReference type="Proteomes" id="UP000051677">
    <property type="component" value="Unassembled WGS sequence"/>
</dbReference>
<evidence type="ECO:0000259" key="3">
    <source>
        <dbReference type="Pfam" id="PF12484"/>
    </source>
</evidence>
<reference evidence="4 5" key="1">
    <citation type="submission" date="2015-10" db="EMBL/GenBank/DDBJ databases">
        <title>Mycobacterium gordonae draft genome assembly.</title>
        <authorList>
            <person name="Ustinova V."/>
            <person name="Smirnova T."/>
            <person name="Blagodatskikh K."/>
            <person name="Varlamov D."/>
            <person name="Larionova E."/>
            <person name="Chernousova L."/>
        </authorList>
    </citation>
    <scope>NUCLEOTIDE SEQUENCE [LARGE SCALE GENOMIC DNA]</scope>
    <source>
        <strain evidence="4 5">CTRI 14-8773</strain>
    </source>
</reference>
<comment type="similarity">
    <text evidence="1">Belongs to the mycobacterial PPE family.</text>
</comment>
<dbReference type="PANTHER" id="PTHR46766:SF1">
    <property type="entry name" value="GLUTAMINE-RICH PROTEIN 2"/>
    <property type="match status" value="1"/>
</dbReference>
<dbReference type="PANTHER" id="PTHR46766">
    <property type="entry name" value="GLUTAMINE-RICH PROTEIN 2"/>
    <property type="match status" value="1"/>
</dbReference>
<evidence type="ECO:0000313" key="4">
    <source>
        <dbReference type="EMBL" id="KQH77997.1"/>
    </source>
</evidence>
<organism evidence="4 5">
    <name type="scientific">Mycobacterium gordonae</name>
    <dbReference type="NCBI Taxonomy" id="1778"/>
    <lineage>
        <taxon>Bacteria</taxon>
        <taxon>Bacillati</taxon>
        <taxon>Actinomycetota</taxon>
        <taxon>Actinomycetes</taxon>
        <taxon>Mycobacteriales</taxon>
        <taxon>Mycobacteriaceae</taxon>
        <taxon>Mycobacterium</taxon>
    </lineage>
</organism>
<dbReference type="GO" id="GO:0052572">
    <property type="term" value="P:response to host immune response"/>
    <property type="evidence" value="ECO:0007669"/>
    <property type="project" value="TreeGrafter"/>
</dbReference>
<name>A0A0Q2QE45_MYCGO</name>
<feature type="domain" description="PPE" evidence="2">
    <location>
        <begin position="3"/>
        <end position="165"/>
    </location>
</feature>
<dbReference type="Pfam" id="PF00823">
    <property type="entry name" value="PPE"/>
    <property type="match status" value="1"/>
</dbReference>
<dbReference type="SUPFAM" id="SSF140459">
    <property type="entry name" value="PE/PPE dimer-like"/>
    <property type="match status" value="1"/>
</dbReference>
<feature type="domain" description="PPE family C-terminal" evidence="3">
    <location>
        <begin position="323"/>
        <end position="391"/>
    </location>
</feature>
<dbReference type="RefSeq" id="WP_055579123.1">
    <property type="nucleotide sequence ID" value="NZ_LKTM01000257.1"/>
</dbReference>
<dbReference type="STRING" id="1778.A9W97_09400"/>
<gene>
    <name evidence="4" type="ORF">AO501_15315</name>
</gene>